<feature type="region of interest" description="Disordered" evidence="1">
    <location>
        <begin position="63"/>
        <end position="86"/>
    </location>
</feature>
<proteinExistence type="predicted"/>
<dbReference type="Proteomes" id="UP000823561">
    <property type="component" value="Chromosome 1"/>
</dbReference>
<accession>A0AAV6HDQ9</accession>
<dbReference type="InterPro" id="IPR027417">
    <property type="entry name" value="P-loop_NTPase"/>
</dbReference>
<name>A0AAV6HDQ9_9TELE</name>
<evidence type="ECO:0000313" key="3">
    <source>
        <dbReference type="Proteomes" id="UP000823561"/>
    </source>
</evidence>
<gene>
    <name evidence="2" type="ORF">AALO_G00002350</name>
</gene>
<evidence type="ECO:0000256" key="1">
    <source>
        <dbReference type="SAM" id="MobiDB-lite"/>
    </source>
</evidence>
<comment type="caution">
    <text evidence="2">The sequence shown here is derived from an EMBL/GenBank/DDBJ whole genome shotgun (WGS) entry which is preliminary data.</text>
</comment>
<sequence length="111" mass="12453">MDPESRALLSHYYRDHNVELSKLLHRLGQPLPSWLREELQKGGLCQGERDSIRKLWASSAMNTWPPPSAAPSSSAPTGLSPDCPLTRELAPRHHFQLYASKHVTEALADRS</sequence>
<protein>
    <submittedName>
        <fullName evidence="2">Uncharacterized protein</fullName>
    </submittedName>
</protein>
<keyword evidence="3" id="KW-1185">Reference proteome</keyword>
<dbReference type="AlphaFoldDB" id="A0AAV6HDQ9"/>
<reference evidence="2 3" key="1">
    <citation type="submission" date="2020-10" db="EMBL/GenBank/DDBJ databases">
        <title>Chromosome-scale genome assembly of the Allis shad, Alosa alosa.</title>
        <authorList>
            <person name="Margot Z."/>
            <person name="Christophe K."/>
            <person name="Cabau C."/>
            <person name="Louis A."/>
            <person name="Berthelot C."/>
            <person name="Parey E."/>
            <person name="Roest Crollius H."/>
            <person name="Montfort J."/>
            <person name="Robinson-Rechavi M."/>
            <person name="Bucao C."/>
            <person name="Bouchez O."/>
            <person name="Gislard M."/>
            <person name="Lluch J."/>
            <person name="Milhes M."/>
            <person name="Lampietro C."/>
            <person name="Lopez Roques C."/>
            <person name="Donnadieu C."/>
            <person name="Braasch I."/>
            <person name="Desvignes T."/>
            <person name="Postlethwait J."/>
            <person name="Bobe J."/>
            <person name="Guiguen Y."/>
        </authorList>
    </citation>
    <scope>NUCLEOTIDE SEQUENCE [LARGE SCALE GENOMIC DNA]</scope>
    <source>
        <strain evidence="2">M-15738</strain>
        <tissue evidence="2">Blood</tissue>
    </source>
</reference>
<evidence type="ECO:0000313" key="2">
    <source>
        <dbReference type="EMBL" id="KAG5285343.1"/>
    </source>
</evidence>
<organism evidence="2 3">
    <name type="scientific">Alosa alosa</name>
    <name type="common">allis shad</name>
    <dbReference type="NCBI Taxonomy" id="278164"/>
    <lineage>
        <taxon>Eukaryota</taxon>
        <taxon>Metazoa</taxon>
        <taxon>Chordata</taxon>
        <taxon>Craniata</taxon>
        <taxon>Vertebrata</taxon>
        <taxon>Euteleostomi</taxon>
        <taxon>Actinopterygii</taxon>
        <taxon>Neopterygii</taxon>
        <taxon>Teleostei</taxon>
        <taxon>Clupei</taxon>
        <taxon>Clupeiformes</taxon>
        <taxon>Clupeoidei</taxon>
        <taxon>Clupeidae</taxon>
        <taxon>Alosa</taxon>
    </lineage>
</organism>
<dbReference type="Gene3D" id="3.40.50.300">
    <property type="entry name" value="P-loop containing nucleotide triphosphate hydrolases"/>
    <property type="match status" value="1"/>
</dbReference>
<dbReference type="EMBL" id="JADWDJ010000001">
    <property type="protein sequence ID" value="KAG5285343.1"/>
    <property type="molecule type" value="Genomic_DNA"/>
</dbReference>